<keyword evidence="1" id="KW-0472">Membrane</keyword>
<accession>A0A1G8BBM5</accession>
<dbReference type="OrthoDB" id="9793801at2"/>
<evidence type="ECO:0000313" key="4">
    <source>
        <dbReference type="Proteomes" id="UP000199492"/>
    </source>
</evidence>
<keyword evidence="4" id="KW-1185">Reference proteome</keyword>
<dbReference type="RefSeq" id="WP_092467148.1">
    <property type="nucleotide sequence ID" value="NZ_FNCZ01000002.1"/>
</dbReference>
<dbReference type="Gene3D" id="2.40.50.100">
    <property type="match status" value="1"/>
</dbReference>
<keyword evidence="1" id="KW-0812">Transmembrane</keyword>
<dbReference type="SUPFAM" id="SSF111369">
    <property type="entry name" value="HlyD-like secretion proteins"/>
    <property type="match status" value="2"/>
</dbReference>
<dbReference type="AlphaFoldDB" id="A0A1G8BBM5"/>
<organism evidence="3 4">
    <name type="scientific">Winogradskyella thalassocola</name>
    <dbReference type="NCBI Taxonomy" id="262004"/>
    <lineage>
        <taxon>Bacteria</taxon>
        <taxon>Pseudomonadati</taxon>
        <taxon>Bacteroidota</taxon>
        <taxon>Flavobacteriia</taxon>
        <taxon>Flavobacteriales</taxon>
        <taxon>Flavobacteriaceae</taxon>
        <taxon>Winogradskyella</taxon>
    </lineage>
</organism>
<dbReference type="EMBL" id="FNCZ01000002">
    <property type="protein sequence ID" value="SDH30652.1"/>
    <property type="molecule type" value="Genomic_DNA"/>
</dbReference>
<dbReference type="Proteomes" id="UP000199492">
    <property type="component" value="Unassembled WGS sequence"/>
</dbReference>
<reference evidence="4" key="1">
    <citation type="submission" date="2016-10" db="EMBL/GenBank/DDBJ databases">
        <authorList>
            <person name="Varghese N."/>
            <person name="Submissions S."/>
        </authorList>
    </citation>
    <scope>NUCLEOTIDE SEQUENCE [LARGE SCALE GENOMIC DNA]</scope>
    <source>
        <strain evidence="4">DSM 15363</strain>
    </source>
</reference>
<dbReference type="Pfam" id="PF25881">
    <property type="entry name" value="HH_YBHG"/>
    <property type="match status" value="1"/>
</dbReference>
<evidence type="ECO:0000256" key="1">
    <source>
        <dbReference type="SAM" id="Phobius"/>
    </source>
</evidence>
<dbReference type="STRING" id="262004.SAMN04489796_102276"/>
<dbReference type="PANTHER" id="PTHR30438">
    <property type="entry name" value="36 KDA ANTIGEN-RELATED"/>
    <property type="match status" value="1"/>
</dbReference>
<dbReference type="Gene3D" id="1.10.287.470">
    <property type="entry name" value="Helix hairpin bin"/>
    <property type="match status" value="1"/>
</dbReference>
<feature type="transmembrane region" description="Helical" evidence="1">
    <location>
        <begin position="6"/>
        <end position="24"/>
    </location>
</feature>
<evidence type="ECO:0000259" key="2">
    <source>
        <dbReference type="Pfam" id="PF25881"/>
    </source>
</evidence>
<sequence>MKKSHIILSIPILIIVFSIVYFIVRSNSTEEDLYVGMLETTEVNVSSEIPGRVMSILIEKGNTVEKGQVLATLEPDILEARKGQAEGMVKAARSLIEKAETGARKEEINALQNQYLMAKSQFDFAEKTYKRYQALYADSIISKQEMDEIQFKFDAAKEQMNAAKSMWEMGKKGTRKEDIKAAQGSFESAQGAYNEVEAFYDELNIVAPTSGIISNQIAEEGEVMASGYPILTIQIPEKIYAILNIREDNLSEFKIGTLHKAKVPGLDYETVDFKVTYIAPMANFATWVPIKAKGEYELKSFEIHLKPQDRIVDLRPGMSIQIIK</sequence>
<dbReference type="Gene3D" id="2.40.30.170">
    <property type="match status" value="1"/>
</dbReference>
<name>A0A1G8BBM5_9FLAO</name>
<dbReference type="InterPro" id="IPR059052">
    <property type="entry name" value="HH_YbhG-like"/>
</dbReference>
<keyword evidence="1" id="KW-1133">Transmembrane helix</keyword>
<gene>
    <name evidence="3" type="ORF">SAMN04489796_102276</name>
</gene>
<proteinExistence type="predicted"/>
<evidence type="ECO:0000313" key="3">
    <source>
        <dbReference type="EMBL" id="SDH30652.1"/>
    </source>
</evidence>
<protein>
    <submittedName>
        <fullName evidence="3">HlyD family secretion protein</fullName>
    </submittedName>
</protein>
<feature type="domain" description="YbhG-like alpha-helical hairpin" evidence="2">
    <location>
        <begin position="84"/>
        <end position="198"/>
    </location>
</feature>